<sequence length="93" mass="10239">MNSTSDLSTCIRTGRQRRVTLNCDAVVTESDGCTIDVVIVDVSLEGFRLRSPEEFELGSTITLQMHETRPVRGEIRWACGHEAGGVFLDPISV</sequence>
<dbReference type="EMBL" id="JAMGBC010000001">
    <property type="protein sequence ID" value="MCL6679580.1"/>
    <property type="molecule type" value="Genomic_DNA"/>
</dbReference>
<dbReference type="RefSeq" id="WP_249868468.1">
    <property type="nucleotide sequence ID" value="NZ_JAMGBC010000001.1"/>
</dbReference>
<dbReference type="Proteomes" id="UP001165343">
    <property type="component" value="Unassembled WGS sequence"/>
</dbReference>
<evidence type="ECO:0000313" key="2">
    <source>
        <dbReference type="EMBL" id="MCL6679580.1"/>
    </source>
</evidence>
<accession>A0ABT0RI09</accession>
<proteinExistence type="predicted"/>
<feature type="domain" description="PilZ" evidence="1">
    <location>
        <begin position="16"/>
        <end position="84"/>
    </location>
</feature>
<evidence type="ECO:0000259" key="1">
    <source>
        <dbReference type="Pfam" id="PF07238"/>
    </source>
</evidence>
<dbReference type="Gene3D" id="2.40.10.220">
    <property type="entry name" value="predicted glycosyltransferase like domains"/>
    <property type="match status" value="1"/>
</dbReference>
<dbReference type="InterPro" id="IPR009875">
    <property type="entry name" value="PilZ_domain"/>
</dbReference>
<protein>
    <submittedName>
        <fullName evidence="2">PilZ domain-containing protein</fullName>
    </submittedName>
</protein>
<organism evidence="2 3">
    <name type="scientific">Sphingomonas anseongensis</name>
    <dbReference type="NCBI Taxonomy" id="2908207"/>
    <lineage>
        <taxon>Bacteria</taxon>
        <taxon>Pseudomonadati</taxon>
        <taxon>Pseudomonadota</taxon>
        <taxon>Alphaproteobacteria</taxon>
        <taxon>Sphingomonadales</taxon>
        <taxon>Sphingomonadaceae</taxon>
        <taxon>Sphingomonas</taxon>
    </lineage>
</organism>
<keyword evidence="3" id="KW-1185">Reference proteome</keyword>
<name>A0ABT0RI09_9SPHN</name>
<dbReference type="SUPFAM" id="SSF141371">
    <property type="entry name" value="PilZ domain-like"/>
    <property type="match status" value="1"/>
</dbReference>
<reference evidence="2" key="1">
    <citation type="submission" date="2022-05" db="EMBL/GenBank/DDBJ databases">
        <authorList>
            <person name="Jo J.-H."/>
            <person name="Im W.-T."/>
        </authorList>
    </citation>
    <scope>NUCLEOTIDE SEQUENCE</scope>
    <source>
        <strain evidence="2">RG327</strain>
    </source>
</reference>
<evidence type="ECO:0000313" key="3">
    <source>
        <dbReference type="Proteomes" id="UP001165343"/>
    </source>
</evidence>
<dbReference type="Pfam" id="PF07238">
    <property type="entry name" value="PilZ"/>
    <property type="match status" value="1"/>
</dbReference>
<gene>
    <name evidence="2" type="ORF">LZ519_09685</name>
</gene>
<comment type="caution">
    <text evidence="2">The sequence shown here is derived from an EMBL/GenBank/DDBJ whole genome shotgun (WGS) entry which is preliminary data.</text>
</comment>